<feature type="region of interest" description="Disordered" evidence="3">
    <location>
        <begin position="238"/>
        <end position="292"/>
    </location>
</feature>
<evidence type="ECO:0000256" key="2">
    <source>
        <dbReference type="ARBA" id="ARBA00022833"/>
    </source>
</evidence>
<gene>
    <name evidence="5" type="ORF">CUNI_LOCUS5486</name>
</gene>
<dbReference type="PANTHER" id="PTHR22968:SF24">
    <property type="entry name" value="SERINE_THREONINE-PROTEIN KINASE"/>
    <property type="match status" value="1"/>
</dbReference>
<keyword evidence="2" id="KW-0862">Zinc</keyword>
<keyword evidence="6" id="KW-1185">Reference proteome</keyword>
<dbReference type="GO" id="GO:0035556">
    <property type="term" value="P:intracellular signal transduction"/>
    <property type="evidence" value="ECO:0007669"/>
    <property type="project" value="TreeGrafter"/>
</dbReference>
<evidence type="ECO:0000259" key="4">
    <source>
        <dbReference type="PROSITE" id="PS50081"/>
    </source>
</evidence>
<proteinExistence type="predicted"/>
<dbReference type="Pfam" id="PF00130">
    <property type="entry name" value="C1_1"/>
    <property type="match status" value="1"/>
</dbReference>
<protein>
    <recommendedName>
        <fullName evidence="4">Phorbol-ester/DAG-type domain-containing protein</fullName>
    </recommendedName>
</protein>
<dbReference type="SMART" id="SM00109">
    <property type="entry name" value="C1"/>
    <property type="match status" value="1"/>
</dbReference>
<dbReference type="PANTHER" id="PTHR22968">
    <property type="entry name" value="PROTEIN KINASE C, MU"/>
    <property type="match status" value="1"/>
</dbReference>
<feature type="compositionally biased region" description="Polar residues" evidence="3">
    <location>
        <begin position="264"/>
        <end position="292"/>
    </location>
</feature>
<dbReference type="GO" id="GO:0008270">
    <property type="term" value="F:zinc ion binding"/>
    <property type="evidence" value="ECO:0007669"/>
    <property type="project" value="UniProtKB-KW"/>
</dbReference>
<dbReference type="Gene3D" id="3.30.60.20">
    <property type="match status" value="1"/>
</dbReference>
<dbReference type="OrthoDB" id="6128543at2759"/>
<evidence type="ECO:0000256" key="3">
    <source>
        <dbReference type="SAM" id="MobiDB-lite"/>
    </source>
</evidence>
<keyword evidence="1" id="KW-0479">Metal-binding</keyword>
<dbReference type="PROSITE" id="PS50081">
    <property type="entry name" value="ZF_DAG_PE_2"/>
    <property type="match status" value="1"/>
</dbReference>
<dbReference type="PROSITE" id="PS00479">
    <property type="entry name" value="ZF_DAG_PE_1"/>
    <property type="match status" value="1"/>
</dbReference>
<dbReference type="GO" id="GO:0005829">
    <property type="term" value="C:cytosol"/>
    <property type="evidence" value="ECO:0007669"/>
    <property type="project" value="TreeGrafter"/>
</dbReference>
<reference evidence="5" key="1">
    <citation type="submission" date="2021-04" db="EMBL/GenBank/DDBJ databases">
        <authorList>
            <consortium name="Molecular Ecology Group"/>
        </authorList>
    </citation>
    <scope>NUCLEOTIDE SEQUENCE</scope>
</reference>
<feature type="region of interest" description="Disordered" evidence="3">
    <location>
        <begin position="147"/>
        <end position="214"/>
    </location>
</feature>
<dbReference type="SUPFAM" id="SSF57889">
    <property type="entry name" value="Cysteine-rich domain"/>
    <property type="match status" value="1"/>
</dbReference>
<sequence>MANEYIQDFAFRQISQAVMATANSVANSNGESSIFDVVRRKWGKMQDVIQGFTSPLKRRSMYEELTEQVWPNEHIEMSRLVHRGLGHNFLLCHLSNPTWCDYCGDFIWGVYKQCLRCHTCQYTCHQQCLQAVTLNCKSISDDGCEVATSRTPSPSDPPSHLETSLSEGKPGCARTASANGNSSTNAVTSQVPQGHSESVPDFHNIVPGENGEIDTGSSVVHSDFIYDYAGTPKVTRLPSHHLSRSSSDGYFAGLAPHAPHAPHTNTNSGLTLPSSHGQRSTSSPQCTLTPANRLSGSAQEANIQTCTSGQTLLKTAVLNAALDGSIA</sequence>
<evidence type="ECO:0000256" key="1">
    <source>
        <dbReference type="ARBA" id="ARBA00022723"/>
    </source>
</evidence>
<dbReference type="InterPro" id="IPR046349">
    <property type="entry name" value="C1-like_sf"/>
</dbReference>
<feature type="non-terminal residue" evidence="5">
    <location>
        <position position="1"/>
    </location>
</feature>
<evidence type="ECO:0000313" key="5">
    <source>
        <dbReference type="EMBL" id="CAG5119928.1"/>
    </source>
</evidence>
<dbReference type="GO" id="GO:0016020">
    <property type="term" value="C:membrane"/>
    <property type="evidence" value="ECO:0007669"/>
    <property type="project" value="UniProtKB-SubCell"/>
</dbReference>
<dbReference type="InterPro" id="IPR002219">
    <property type="entry name" value="PKC_DAG/PE"/>
</dbReference>
<feature type="domain" description="Phorbol-ester/DAG-type" evidence="4">
    <location>
        <begin position="86"/>
        <end position="136"/>
    </location>
</feature>
<dbReference type="GO" id="GO:0007200">
    <property type="term" value="P:phospholipase C-activating G protein-coupled receptor signaling pathway"/>
    <property type="evidence" value="ECO:0007669"/>
    <property type="project" value="TreeGrafter"/>
</dbReference>
<dbReference type="Proteomes" id="UP000678393">
    <property type="component" value="Unassembled WGS sequence"/>
</dbReference>
<dbReference type="EMBL" id="CAJHNH020000793">
    <property type="protein sequence ID" value="CAG5119928.1"/>
    <property type="molecule type" value="Genomic_DNA"/>
</dbReference>
<organism evidence="5 6">
    <name type="scientific">Candidula unifasciata</name>
    <dbReference type="NCBI Taxonomy" id="100452"/>
    <lineage>
        <taxon>Eukaryota</taxon>
        <taxon>Metazoa</taxon>
        <taxon>Spiralia</taxon>
        <taxon>Lophotrochozoa</taxon>
        <taxon>Mollusca</taxon>
        <taxon>Gastropoda</taxon>
        <taxon>Heterobranchia</taxon>
        <taxon>Euthyneura</taxon>
        <taxon>Panpulmonata</taxon>
        <taxon>Eupulmonata</taxon>
        <taxon>Stylommatophora</taxon>
        <taxon>Helicina</taxon>
        <taxon>Helicoidea</taxon>
        <taxon>Geomitridae</taxon>
        <taxon>Candidula</taxon>
    </lineage>
</organism>
<feature type="compositionally biased region" description="Polar residues" evidence="3">
    <location>
        <begin position="176"/>
        <end position="196"/>
    </location>
</feature>
<dbReference type="CDD" id="cd20885">
    <property type="entry name" value="C1_RASSF1"/>
    <property type="match status" value="1"/>
</dbReference>
<comment type="caution">
    <text evidence="5">The sequence shown here is derived from an EMBL/GenBank/DDBJ whole genome shotgun (WGS) entry which is preliminary data.</text>
</comment>
<accession>A0A8S3YUN1</accession>
<evidence type="ECO:0000313" key="6">
    <source>
        <dbReference type="Proteomes" id="UP000678393"/>
    </source>
</evidence>
<dbReference type="GO" id="GO:0004674">
    <property type="term" value="F:protein serine/threonine kinase activity"/>
    <property type="evidence" value="ECO:0007669"/>
    <property type="project" value="UniProtKB-KW"/>
</dbReference>
<name>A0A8S3YUN1_9EUPU</name>
<dbReference type="PRINTS" id="PR00008">
    <property type="entry name" value="DAGPEDOMAIN"/>
</dbReference>
<dbReference type="AlphaFoldDB" id="A0A8S3YUN1"/>
<dbReference type="InterPro" id="IPR020454">
    <property type="entry name" value="DAG/PE-bd"/>
</dbReference>